<accession>A0A5M6IR80</accession>
<dbReference type="CDD" id="cd00130">
    <property type="entry name" value="PAS"/>
    <property type="match status" value="1"/>
</dbReference>
<feature type="coiled-coil region" evidence="1">
    <location>
        <begin position="336"/>
        <end position="363"/>
    </location>
</feature>
<dbReference type="InterPro" id="IPR043128">
    <property type="entry name" value="Rev_trsase/Diguanyl_cyclase"/>
</dbReference>
<dbReference type="PANTHER" id="PTHR44757:SF2">
    <property type="entry name" value="BIOFILM ARCHITECTURE MAINTENANCE PROTEIN MBAA"/>
    <property type="match status" value="1"/>
</dbReference>
<dbReference type="SMART" id="SM00052">
    <property type="entry name" value="EAL"/>
    <property type="match status" value="1"/>
</dbReference>
<evidence type="ECO:0000256" key="1">
    <source>
        <dbReference type="SAM" id="Coils"/>
    </source>
</evidence>
<evidence type="ECO:0000259" key="4">
    <source>
        <dbReference type="PROSITE" id="PS50887"/>
    </source>
</evidence>
<dbReference type="FunFam" id="3.20.20.450:FF:000001">
    <property type="entry name" value="Cyclic di-GMP phosphodiesterase yahA"/>
    <property type="match status" value="1"/>
</dbReference>
<dbReference type="InterPro" id="IPR052155">
    <property type="entry name" value="Biofilm_reg_signaling"/>
</dbReference>
<dbReference type="OrthoDB" id="9793210at2"/>
<feature type="domain" description="EAL" evidence="3">
    <location>
        <begin position="649"/>
        <end position="899"/>
    </location>
</feature>
<comment type="caution">
    <text evidence="5">The sequence shown here is derived from an EMBL/GenBank/DDBJ whole genome shotgun (WGS) entry which is preliminary data.</text>
</comment>
<evidence type="ECO:0000313" key="5">
    <source>
        <dbReference type="EMBL" id="KAA5610419.1"/>
    </source>
</evidence>
<dbReference type="SUPFAM" id="SSF55073">
    <property type="entry name" value="Nucleotide cyclase"/>
    <property type="match status" value="1"/>
</dbReference>
<dbReference type="Gene3D" id="3.20.20.450">
    <property type="entry name" value="EAL domain"/>
    <property type="match status" value="1"/>
</dbReference>
<dbReference type="SMART" id="SM00091">
    <property type="entry name" value="PAS"/>
    <property type="match status" value="1"/>
</dbReference>
<dbReference type="PANTHER" id="PTHR44757">
    <property type="entry name" value="DIGUANYLATE CYCLASE DGCP"/>
    <property type="match status" value="1"/>
</dbReference>
<gene>
    <name evidence="5" type="ORF">F1189_19540</name>
</gene>
<dbReference type="Gene3D" id="3.30.450.20">
    <property type="entry name" value="PAS domain"/>
    <property type="match status" value="1"/>
</dbReference>
<dbReference type="InterPro" id="IPR000160">
    <property type="entry name" value="GGDEF_dom"/>
</dbReference>
<dbReference type="EMBL" id="VWPK01000033">
    <property type="protein sequence ID" value="KAA5610419.1"/>
    <property type="molecule type" value="Genomic_DNA"/>
</dbReference>
<dbReference type="InterPro" id="IPR035919">
    <property type="entry name" value="EAL_sf"/>
</dbReference>
<dbReference type="PROSITE" id="PS50112">
    <property type="entry name" value="PAS"/>
    <property type="match status" value="1"/>
</dbReference>
<dbReference type="NCBIfam" id="TIGR00229">
    <property type="entry name" value="sensory_box"/>
    <property type="match status" value="1"/>
</dbReference>
<evidence type="ECO:0000313" key="6">
    <source>
        <dbReference type="Proteomes" id="UP000325255"/>
    </source>
</evidence>
<evidence type="ECO:0000259" key="2">
    <source>
        <dbReference type="PROSITE" id="PS50112"/>
    </source>
</evidence>
<evidence type="ECO:0000259" key="3">
    <source>
        <dbReference type="PROSITE" id="PS50883"/>
    </source>
</evidence>
<sequence>MTMNRLFARWPLLVAVAFCAYASVLLWNGFRAQAQLTAAAEARFAAEAARQAARLGDFLAERRSDISELADAHEIEAYLTNKALGMSLRYGLAASLEAIEQRLRRWQAKTVFRGQQIFGDIAFVDIDGTRLAELGNGDVAVALPSGLLGGPVIALDPVSRRIGTVAPVRHKGAIVGAVVAFSDLGILAGHLRADPDATGLREVLLSAAGEELAAVQVTPALDPELGRALVPLPAGQVVRTAEAVPPLPPAALRGMVVVRTPVPGFPLSLATLAREQDLYGTITSRAFLHALSVLPPLVLLAALMLDRMQRRNLALQARYLETARRRDELYTRNTALSREISRREAVEAALRESEQRLRKLFDAAPLPGYLVDPSDTAIVDCNDAAAAMLGYTRDMLRRMRVSDIAPDAERCEALWRRPTLMGEAVQFETRHRTRSGEMRDVVIAAVPVDIGGRRLACSTVVDITERKLAEARILYLAQHDALTGLPNRMLLTRRIAEATAAGEGQGGGFVVLSLDLDGFKAINDTMGREVGDTVLCRFAERLRALVRPQDTVARTGGDAFTILVRDLAPSETAEQVAQRLLDGLPLPVDQGGYVSSLCASIGIALYPDDGADGRTLLKNADTALDRAKAERKGGFCRFEGWMDRTLADRRALERDLRLAVERRELEVFFQPQFACDSLRVVGFEALIRWRHPERGFVSPGVFIPLAEECGLIVPIGRMVLEQSCTLAAGWQPRCRVAVNLSPVQFRDTGLLPLLSEILHRTGLPAALLELEVTEGVLIKDEDQALATLRSLKDLGVHIALDDFGTGYSSLSYLRRFPFDGLKIDKCFVQAQQQDSGTRTILEAVLTMSQRLNLRVVAEGVETQEQLAMLREQGCTELQGFLLGRPMPAHEVPDFLARVTVEMAGREGGRHLRLAVSNAMPLPAPRAAGQGQG</sequence>
<dbReference type="InterPro" id="IPR000014">
    <property type="entry name" value="PAS"/>
</dbReference>
<proteinExistence type="predicted"/>
<dbReference type="PROSITE" id="PS50887">
    <property type="entry name" value="GGDEF"/>
    <property type="match status" value="1"/>
</dbReference>
<dbReference type="Pfam" id="PF00990">
    <property type="entry name" value="GGDEF"/>
    <property type="match status" value="1"/>
</dbReference>
<dbReference type="InterPro" id="IPR001633">
    <property type="entry name" value="EAL_dom"/>
</dbReference>
<feature type="domain" description="PAS" evidence="2">
    <location>
        <begin position="353"/>
        <end position="396"/>
    </location>
</feature>
<feature type="domain" description="GGDEF" evidence="4">
    <location>
        <begin position="507"/>
        <end position="640"/>
    </location>
</feature>
<dbReference type="CDD" id="cd01949">
    <property type="entry name" value="GGDEF"/>
    <property type="match status" value="1"/>
</dbReference>
<name>A0A5M6IR80_9PROT</name>
<dbReference type="SUPFAM" id="SSF141868">
    <property type="entry name" value="EAL domain-like"/>
    <property type="match status" value="1"/>
</dbReference>
<dbReference type="Proteomes" id="UP000325255">
    <property type="component" value="Unassembled WGS sequence"/>
</dbReference>
<dbReference type="InterPro" id="IPR029787">
    <property type="entry name" value="Nucleotide_cyclase"/>
</dbReference>
<dbReference type="PROSITE" id="PS50883">
    <property type="entry name" value="EAL"/>
    <property type="match status" value="1"/>
</dbReference>
<dbReference type="Pfam" id="PF00563">
    <property type="entry name" value="EAL"/>
    <property type="match status" value="1"/>
</dbReference>
<dbReference type="RefSeq" id="WP_150042549.1">
    <property type="nucleotide sequence ID" value="NZ_OW485601.1"/>
</dbReference>
<dbReference type="Pfam" id="PF13426">
    <property type="entry name" value="PAS_9"/>
    <property type="match status" value="1"/>
</dbReference>
<dbReference type="CDD" id="cd01948">
    <property type="entry name" value="EAL"/>
    <property type="match status" value="1"/>
</dbReference>
<dbReference type="NCBIfam" id="TIGR00254">
    <property type="entry name" value="GGDEF"/>
    <property type="match status" value="1"/>
</dbReference>
<keyword evidence="1" id="KW-0175">Coiled coil</keyword>
<dbReference type="SMART" id="SM00267">
    <property type="entry name" value="GGDEF"/>
    <property type="match status" value="1"/>
</dbReference>
<reference evidence="5 6" key="1">
    <citation type="submission" date="2019-09" db="EMBL/GenBank/DDBJ databases">
        <title>Genome sequence of Rhodovastum atsumiense, a diverse member of the Acetobacteraceae family of non-sulfur purple photosynthetic bacteria.</title>
        <authorList>
            <person name="Meyer T."/>
            <person name="Kyndt J."/>
        </authorList>
    </citation>
    <scope>NUCLEOTIDE SEQUENCE [LARGE SCALE GENOMIC DNA]</scope>
    <source>
        <strain evidence="5 6">DSM 21279</strain>
    </source>
</reference>
<dbReference type="AlphaFoldDB" id="A0A5M6IR80"/>
<organism evidence="5 6">
    <name type="scientific">Rhodovastum atsumiense</name>
    <dbReference type="NCBI Taxonomy" id="504468"/>
    <lineage>
        <taxon>Bacteria</taxon>
        <taxon>Pseudomonadati</taxon>
        <taxon>Pseudomonadota</taxon>
        <taxon>Alphaproteobacteria</taxon>
        <taxon>Acetobacterales</taxon>
        <taxon>Acetobacteraceae</taxon>
        <taxon>Rhodovastum</taxon>
    </lineage>
</organism>
<dbReference type="Gene3D" id="3.30.70.270">
    <property type="match status" value="1"/>
</dbReference>
<protein>
    <submittedName>
        <fullName evidence="5">EAL domain-containing protein</fullName>
    </submittedName>
</protein>
<dbReference type="SUPFAM" id="SSF55785">
    <property type="entry name" value="PYP-like sensor domain (PAS domain)"/>
    <property type="match status" value="1"/>
</dbReference>
<dbReference type="InterPro" id="IPR035965">
    <property type="entry name" value="PAS-like_dom_sf"/>
</dbReference>
<keyword evidence="6" id="KW-1185">Reference proteome</keyword>